<dbReference type="RefSeq" id="WP_344371246.1">
    <property type="nucleotide sequence ID" value="NZ_BAAASQ010000003.1"/>
</dbReference>
<dbReference type="PANTHER" id="PTHR30055">
    <property type="entry name" value="HTH-TYPE TRANSCRIPTIONAL REGULATOR RUTR"/>
    <property type="match status" value="1"/>
</dbReference>
<sequence length="211" mass="22078">MARQERAVRTRNALIESAAELFDRDGFETASLSTISARAGVSNGALHFHFASKAALAAAVCEAAAQRLGRITGEGGEQEQADGALQILIDASHALLRGFSHDVVLRAGFDLGDSPESTGAGEDLHRRWQGWVEAVFAQADREGTLADDVSAQDAALAVVAAVAGFEALGGQDPQWLSPASLTRFWGLLLPRLAEESVLDRLVASGTAAEAG</sequence>
<keyword evidence="7" id="KW-1185">Reference proteome</keyword>
<comment type="caution">
    <text evidence="6">The sequence shown here is derived from an EMBL/GenBank/DDBJ whole genome shotgun (WGS) entry which is preliminary data.</text>
</comment>
<name>A0ABV9V0I3_9ACTN</name>
<keyword evidence="3" id="KW-0804">Transcription</keyword>
<dbReference type="NCBIfam" id="NF041196">
    <property type="entry name" value="ScbR_bind_reg"/>
    <property type="match status" value="1"/>
</dbReference>
<evidence type="ECO:0000256" key="2">
    <source>
        <dbReference type="ARBA" id="ARBA00023125"/>
    </source>
</evidence>
<dbReference type="SUPFAM" id="SSF46689">
    <property type="entry name" value="Homeodomain-like"/>
    <property type="match status" value="1"/>
</dbReference>
<evidence type="ECO:0000256" key="4">
    <source>
        <dbReference type="PROSITE-ProRule" id="PRU00335"/>
    </source>
</evidence>
<dbReference type="InterPro" id="IPR050109">
    <property type="entry name" value="HTH-type_TetR-like_transc_reg"/>
</dbReference>
<dbReference type="Proteomes" id="UP001595834">
    <property type="component" value="Unassembled WGS sequence"/>
</dbReference>
<dbReference type="InterPro" id="IPR023772">
    <property type="entry name" value="DNA-bd_HTH_TetR-type_CS"/>
</dbReference>
<gene>
    <name evidence="6" type="ORF">ACFPFX_38575</name>
</gene>
<keyword evidence="2 4" id="KW-0238">DNA-binding</keyword>
<accession>A0ABV9V0I3</accession>
<organism evidence="6 7">
    <name type="scientific">Streptomyces mauvecolor</name>
    <dbReference type="NCBI Taxonomy" id="58345"/>
    <lineage>
        <taxon>Bacteria</taxon>
        <taxon>Bacillati</taxon>
        <taxon>Actinomycetota</taxon>
        <taxon>Actinomycetes</taxon>
        <taxon>Kitasatosporales</taxon>
        <taxon>Streptomycetaceae</taxon>
        <taxon>Streptomyces</taxon>
    </lineage>
</organism>
<evidence type="ECO:0000256" key="1">
    <source>
        <dbReference type="ARBA" id="ARBA00023015"/>
    </source>
</evidence>
<dbReference type="PANTHER" id="PTHR30055:SF234">
    <property type="entry name" value="HTH-TYPE TRANSCRIPTIONAL REGULATOR BETI"/>
    <property type="match status" value="1"/>
</dbReference>
<feature type="DNA-binding region" description="H-T-H motif" evidence="4">
    <location>
        <begin position="31"/>
        <end position="50"/>
    </location>
</feature>
<dbReference type="InterPro" id="IPR047923">
    <property type="entry name" value="ArpA-like"/>
</dbReference>
<dbReference type="SUPFAM" id="SSF48498">
    <property type="entry name" value="Tetracyclin repressor-like, C-terminal domain"/>
    <property type="match status" value="1"/>
</dbReference>
<dbReference type="InterPro" id="IPR036271">
    <property type="entry name" value="Tet_transcr_reg_TetR-rel_C_sf"/>
</dbReference>
<dbReference type="InterPro" id="IPR009057">
    <property type="entry name" value="Homeodomain-like_sf"/>
</dbReference>
<dbReference type="PROSITE" id="PS01081">
    <property type="entry name" value="HTH_TETR_1"/>
    <property type="match status" value="1"/>
</dbReference>
<feature type="domain" description="HTH tetR-type" evidence="5">
    <location>
        <begin position="8"/>
        <end position="68"/>
    </location>
</feature>
<dbReference type="InterPro" id="IPR001647">
    <property type="entry name" value="HTH_TetR"/>
</dbReference>
<dbReference type="Gene3D" id="1.10.357.10">
    <property type="entry name" value="Tetracycline Repressor, domain 2"/>
    <property type="match status" value="1"/>
</dbReference>
<keyword evidence="1" id="KW-0805">Transcription regulation</keyword>
<reference evidence="7" key="1">
    <citation type="journal article" date="2019" name="Int. J. Syst. Evol. Microbiol.">
        <title>The Global Catalogue of Microorganisms (GCM) 10K type strain sequencing project: providing services to taxonomists for standard genome sequencing and annotation.</title>
        <authorList>
            <consortium name="The Broad Institute Genomics Platform"/>
            <consortium name="The Broad Institute Genome Sequencing Center for Infectious Disease"/>
            <person name="Wu L."/>
            <person name="Ma J."/>
        </authorList>
    </citation>
    <scope>NUCLEOTIDE SEQUENCE [LARGE SCALE GENOMIC DNA]</scope>
    <source>
        <strain evidence="7">CCM 7224</strain>
    </source>
</reference>
<dbReference type="PROSITE" id="PS50977">
    <property type="entry name" value="HTH_TETR_2"/>
    <property type="match status" value="1"/>
</dbReference>
<protein>
    <submittedName>
        <fullName evidence="6">ScbR family autoregulator-binding transcription factor</fullName>
    </submittedName>
</protein>
<dbReference type="EMBL" id="JBHSIZ010000066">
    <property type="protein sequence ID" value="MFC4962203.1"/>
    <property type="molecule type" value="Genomic_DNA"/>
</dbReference>
<evidence type="ECO:0000313" key="6">
    <source>
        <dbReference type="EMBL" id="MFC4962203.1"/>
    </source>
</evidence>
<proteinExistence type="predicted"/>
<evidence type="ECO:0000256" key="3">
    <source>
        <dbReference type="ARBA" id="ARBA00023163"/>
    </source>
</evidence>
<evidence type="ECO:0000313" key="7">
    <source>
        <dbReference type="Proteomes" id="UP001595834"/>
    </source>
</evidence>
<dbReference type="Pfam" id="PF00440">
    <property type="entry name" value="TetR_N"/>
    <property type="match status" value="1"/>
</dbReference>
<dbReference type="PRINTS" id="PR00455">
    <property type="entry name" value="HTHTETR"/>
</dbReference>
<evidence type="ECO:0000259" key="5">
    <source>
        <dbReference type="PROSITE" id="PS50977"/>
    </source>
</evidence>